<organism evidence="2 3">
    <name type="scientific">Bradyrhizobium manausense</name>
    <dbReference type="NCBI Taxonomy" id="989370"/>
    <lineage>
        <taxon>Bacteria</taxon>
        <taxon>Pseudomonadati</taxon>
        <taxon>Pseudomonadota</taxon>
        <taxon>Alphaproteobacteria</taxon>
        <taxon>Hyphomicrobiales</taxon>
        <taxon>Nitrobacteraceae</taxon>
        <taxon>Bradyrhizobium</taxon>
    </lineage>
</organism>
<feature type="transmembrane region" description="Helical" evidence="1">
    <location>
        <begin position="43"/>
        <end position="62"/>
    </location>
</feature>
<evidence type="ECO:0000313" key="2">
    <source>
        <dbReference type="EMBL" id="KRQ15609.1"/>
    </source>
</evidence>
<dbReference type="EMBL" id="LJYG01000041">
    <property type="protein sequence ID" value="KRQ15609.1"/>
    <property type="molecule type" value="Genomic_DNA"/>
</dbReference>
<evidence type="ECO:0000313" key="3">
    <source>
        <dbReference type="Proteomes" id="UP000051936"/>
    </source>
</evidence>
<keyword evidence="1" id="KW-0812">Transmembrane</keyword>
<gene>
    <name evidence="2" type="ORF">AOQ71_08655</name>
</gene>
<sequence length="96" mass="10394">MHTLAMAVAYGLYLVIVIGAIGLAIIAVFWLPDRLLGFRRVEGIVVVPLATIAIWLLLSYGAVPLPGILIISPHKLLAGLALTCGLIWCFVEDNWL</sequence>
<keyword evidence="3" id="KW-1185">Reference proteome</keyword>
<dbReference type="Proteomes" id="UP000051936">
    <property type="component" value="Unassembled WGS sequence"/>
</dbReference>
<dbReference type="RefSeq" id="WP_057744482.1">
    <property type="nucleotide sequence ID" value="NZ_LJYG01000041.1"/>
</dbReference>
<name>A0A0R3E078_9BRAD</name>
<accession>A0A0R3E078</accession>
<feature type="transmembrane region" description="Helical" evidence="1">
    <location>
        <begin position="68"/>
        <end position="91"/>
    </location>
</feature>
<feature type="transmembrane region" description="Helical" evidence="1">
    <location>
        <begin position="12"/>
        <end position="31"/>
    </location>
</feature>
<dbReference type="AlphaFoldDB" id="A0A0R3E078"/>
<keyword evidence="1" id="KW-0472">Membrane</keyword>
<dbReference type="OrthoDB" id="8240018at2"/>
<keyword evidence="1" id="KW-1133">Transmembrane helix</keyword>
<proteinExistence type="predicted"/>
<comment type="caution">
    <text evidence="2">The sequence shown here is derived from an EMBL/GenBank/DDBJ whole genome shotgun (WGS) entry which is preliminary data.</text>
</comment>
<evidence type="ECO:0000256" key="1">
    <source>
        <dbReference type="SAM" id="Phobius"/>
    </source>
</evidence>
<reference evidence="2 3" key="1">
    <citation type="submission" date="2015-09" db="EMBL/GenBank/DDBJ databases">
        <title>Draft Genome Sequence of Bradyrhizobium manausense Strain BR 3351T, a Novel Symbiotic Nitrogen-Fixing Alphaproteobacterium Isolated from Brazilian Amazon Rain Forest.</title>
        <authorList>
            <person name="De Araujo J.L."/>
            <person name="Zilli J.E."/>
        </authorList>
    </citation>
    <scope>NUCLEOTIDE SEQUENCE [LARGE SCALE GENOMIC DNA]</scope>
    <source>
        <strain evidence="2 3">BR3351</strain>
    </source>
</reference>
<protein>
    <submittedName>
        <fullName evidence="2">Uncharacterized protein</fullName>
    </submittedName>
</protein>